<dbReference type="InterPro" id="IPR038062">
    <property type="entry name" value="ScdA-like_N_sf"/>
</dbReference>
<keyword evidence="7" id="KW-1185">Reference proteome</keyword>
<dbReference type="EMBL" id="JAHVHU010000003">
    <property type="protein sequence ID" value="MBY5956996.1"/>
    <property type="molecule type" value="Genomic_DNA"/>
</dbReference>
<dbReference type="PANTHER" id="PTHR36438">
    <property type="entry name" value="IRON-SULFUR CLUSTER REPAIR PROTEIN YTFE"/>
    <property type="match status" value="1"/>
</dbReference>
<keyword evidence="2" id="KW-0963">Cytoplasm</keyword>
<protein>
    <submittedName>
        <fullName evidence="6">Iron-sulfur cluster repair di-iron protein</fullName>
    </submittedName>
</protein>
<organism evidence="6 7">
    <name type="scientific">Membranihabitans marinus</name>
    <dbReference type="NCBI Taxonomy" id="1227546"/>
    <lineage>
        <taxon>Bacteria</taxon>
        <taxon>Pseudomonadati</taxon>
        <taxon>Bacteroidota</taxon>
        <taxon>Saprospiria</taxon>
        <taxon>Saprospirales</taxon>
        <taxon>Saprospiraceae</taxon>
        <taxon>Membranihabitans</taxon>
    </lineage>
</organism>
<dbReference type="Proteomes" id="UP000753961">
    <property type="component" value="Unassembled WGS sequence"/>
</dbReference>
<evidence type="ECO:0000256" key="4">
    <source>
        <dbReference type="ARBA" id="ARBA00023004"/>
    </source>
</evidence>
<dbReference type="Pfam" id="PF04405">
    <property type="entry name" value="ScdA_N"/>
    <property type="match status" value="1"/>
</dbReference>
<evidence type="ECO:0000256" key="2">
    <source>
        <dbReference type="ARBA" id="ARBA00022490"/>
    </source>
</evidence>
<evidence type="ECO:0000259" key="5">
    <source>
        <dbReference type="Pfam" id="PF01814"/>
    </source>
</evidence>
<dbReference type="GO" id="GO:0005737">
    <property type="term" value="C:cytoplasm"/>
    <property type="evidence" value="ECO:0007669"/>
    <property type="project" value="UniProtKB-SubCell"/>
</dbReference>
<evidence type="ECO:0000313" key="6">
    <source>
        <dbReference type="EMBL" id="MBY5956996.1"/>
    </source>
</evidence>
<sequence length="246" mass="28479">MTYTHNDIVGQIVAKDYQAAAVFSKYGIDFCCRGNRPVQAVAEKNGVSVDQLLAELNGLNKPNQSDQIDFQSWELDLLADYIEKKHHRYVRQRIPEILPYLTKVVKVHGKAHPELVEIANEFDASVIELNAHMQKEELNLFPHIRRMIEAKDQGRELAPPMFGTVRNPIQAMMAEHDQEGVRFRKIRKLSNEFTPPEDACQTYRVTFSMLEEFEQDLHQHIHLENNILFPKSAKLEENMNYVASTY</sequence>
<evidence type="ECO:0000256" key="3">
    <source>
        <dbReference type="ARBA" id="ARBA00022723"/>
    </source>
</evidence>
<reference evidence="6" key="1">
    <citation type="submission" date="2021-06" db="EMBL/GenBank/DDBJ databases">
        <title>44 bacteria genomes isolated from Dapeng, Shenzhen.</title>
        <authorList>
            <person name="Zheng W."/>
            <person name="Yu S."/>
            <person name="Huang Y."/>
        </authorList>
    </citation>
    <scope>NUCLEOTIDE SEQUENCE</scope>
    <source>
        <strain evidence="6">DP5N28-2</strain>
    </source>
</reference>
<evidence type="ECO:0000313" key="7">
    <source>
        <dbReference type="Proteomes" id="UP000753961"/>
    </source>
</evidence>
<dbReference type="InterPro" id="IPR019903">
    <property type="entry name" value="RIC_family"/>
</dbReference>
<keyword evidence="3" id="KW-0479">Metal-binding</keyword>
<dbReference type="Gene3D" id="1.20.120.520">
    <property type="entry name" value="nmb1532 protein domain like"/>
    <property type="match status" value="1"/>
</dbReference>
<dbReference type="Pfam" id="PF01814">
    <property type="entry name" value="Hemerythrin"/>
    <property type="match status" value="1"/>
</dbReference>
<dbReference type="RefSeq" id="WP_222578520.1">
    <property type="nucleotide sequence ID" value="NZ_JAHVHU010000003.1"/>
</dbReference>
<dbReference type="NCBIfam" id="TIGR03652">
    <property type="entry name" value="FeS_repair_RIC"/>
    <property type="match status" value="1"/>
</dbReference>
<dbReference type="InterPro" id="IPR012312">
    <property type="entry name" value="Hemerythrin-like"/>
</dbReference>
<keyword evidence="4" id="KW-0408">Iron</keyword>
<gene>
    <name evidence="6" type="primary">ric</name>
    <name evidence="6" type="ORF">KUV50_02540</name>
</gene>
<proteinExistence type="predicted"/>
<dbReference type="GO" id="GO:0046872">
    <property type="term" value="F:metal ion binding"/>
    <property type="evidence" value="ECO:0007669"/>
    <property type="project" value="UniProtKB-KW"/>
</dbReference>
<comment type="subcellular location">
    <subcellularLocation>
        <location evidence="1">Cytoplasm</location>
    </subcellularLocation>
</comment>
<comment type="caution">
    <text evidence="6">The sequence shown here is derived from an EMBL/GenBank/DDBJ whole genome shotgun (WGS) entry which is preliminary data.</text>
</comment>
<name>A0A953L9U5_9BACT</name>
<dbReference type="AlphaFoldDB" id="A0A953L9U5"/>
<accession>A0A953L9U5</accession>
<dbReference type="PANTHER" id="PTHR36438:SF1">
    <property type="entry name" value="IRON-SULFUR CLUSTER REPAIR PROTEIN YTFE"/>
    <property type="match status" value="1"/>
</dbReference>
<feature type="domain" description="Hemerythrin-like" evidence="5">
    <location>
        <begin position="84"/>
        <end position="231"/>
    </location>
</feature>
<evidence type="ECO:0000256" key="1">
    <source>
        <dbReference type="ARBA" id="ARBA00004496"/>
    </source>
</evidence>
<dbReference type="Gene3D" id="1.10.3910.10">
    <property type="entry name" value="SP0561-like"/>
    <property type="match status" value="1"/>
</dbReference>